<dbReference type="AlphaFoldDB" id="A0A914CWP5"/>
<sequence length="254" mass="29481">MAIQENFLDSFYCLDLDDIEPVSEQKPNCSKLSNYTAFDNSDEWFLKTTPENIDGLDKREFLHSVASYYYSNGKFALAYEKFCELLNVGGHNRACRLSILDSMIRCLIKETSQNLDSIKPSLEQHLQEIEPLVSTYGEQLQFWELKASIPHHIVSNFEIFKTTVLLCSSCDCSKFWRLFEKIPSEITEARKHVCFDLEKISSECTNLADQPPPHKVKNTGSARNRQEQEKIFEDFMKKFSWLFVDNVNFLNGLK</sequence>
<dbReference type="WBParaSite" id="ACRNAN_scaffold1568.g23677.t1">
    <property type="protein sequence ID" value="ACRNAN_scaffold1568.g23677.t1"/>
    <property type="gene ID" value="ACRNAN_scaffold1568.g23677"/>
</dbReference>
<evidence type="ECO:0000313" key="1">
    <source>
        <dbReference type="Proteomes" id="UP000887540"/>
    </source>
</evidence>
<evidence type="ECO:0000313" key="2">
    <source>
        <dbReference type="WBParaSite" id="ACRNAN_scaffold1568.g23677.t1"/>
    </source>
</evidence>
<accession>A0A914CWP5</accession>
<dbReference type="Proteomes" id="UP000887540">
    <property type="component" value="Unplaced"/>
</dbReference>
<reference evidence="2" key="1">
    <citation type="submission" date="2022-11" db="UniProtKB">
        <authorList>
            <consortium name="WormBaseParasite"/>
        </authorList>
    </citation>
    <scope>IDENTIFICATION</scope>
</reference>
<proteinExistence type="predicted"/>
<organism evidence="1 2">
    <name type="scientific">Acrobeloides nanus</name>
    <dbReference type="NCBI Taxonomy" id="290746"/>
    <lineage>
        <taxon>Eukaryota</taxon>
        <taxon>Metazoa</taxon>
        <taxon>Ecdysozoa</taxon>
        <taxon>Nematoda</taxon>
        <taxon>Chromadorea</taxon>
        <taxon>Rhabditida</taxon>
        <taxon>Tylenchina</taxon>
        <taxon>Cephalobomorpha</taxon>
        <taxon>Cephaloboidea</taxon>
        <taxon>Cephalobidae</taxon>
        <taxon>Acrobeloides</taxon>
    </lineage>
</organism>
<protein>
    <submittedName>
        <fullName evidence="2">Uncharacterized protein</fullName>
    </submittedName>
</protein>
<keyword evidence="1" id="KW-1185">Reference proteome</keyword>
<name>A0A914CWP5_9BILA</name>